<dbReference type="InterPro" id="IPR036298">
    <property type="entry name" value="Chalcone_isomerase_sf"/>
</dbReference>
<sequence length="215" mass="24167">MKWICHNGVLALIWAALSTASWATIAASANVSANANVNESAEAHAETVSSTQYAEPTKPLAFSGATVRKRFFFSVYKISHFMAWPQETSDNPDELIKLISSGQLSQRVEIEFLRDVSREQVEEALMDGIERNNPDVDLSNIKTEIMRLSDGFDNDITENSRLVLSRVNVGKLIVYFNERKIVETDNSELTRALWSIWFGQKPIVDNKALIANQMQ</sequence>
<accession>A0A6N9TEX4</accession>
<keyword evidence="4" id="KW-1185">Reference proteome</keyword>
<evidence type="ECO:0000259" key="2">
    <source>
        <dbReference type="Pfam" id="PF16036"/>
    </source>
</evidence>
<dbReference type="Proteomes" id="UP000471381">
    <property type="component" value="Unassembled WGS sequence"/>
</dbReference>
<evidence type="ECO:0000313" key="3">
    <source>
        <dbReference type="EMBL" id="NDW15864.1"/>
    </source>
</evidence>
<dbReference type="Pfam" id="PF16036">
    <property type="entry name" value="Chalcone_3"/>
    <property type="match status" value="1"/>
</dbReference>
<keyword evidence="1" id="KW-0732">Signal</keyword>
<proteinExistence type="predicted"/>
<protein>
    <recommendedName>
        <fullName evidence="2">Chalcone isomerase domain-containing protein</fullName>
    </recommendedName>
</protein>
<gene>
    <name evidence="3" type="ORF">GTQ48_10075</name>
</gene>
<dbReference type="InterPro" id="IPR016088">
    <property type="entry name" value="Chalcone_isomerase_3-sand"/>
</dbReference>
<evidence type="ECO:0000313" key="4">
    <source>
        <dbReference type="Proteomes" id="UP000471381"/>
    </source>
</evidence>
<feature type="chain" id="PRO_5026760920" description="Chalcone isomerase domain-containing protein" evidence="1">
    <location>
        <begin position="24"/>
        <end position="215"/>
    </location>
</feature>
<dbReference type="SUPFAM" id="SSF54626">
    <property type="entry name" value="Chalcone isomerase"/>
    <property type="match status" value="1"/>
</dbReference>
<comment type="caution">
    <text evidence="3">The sequence shown here is derived from an EMBL/GenBank/DDBJ whole genome shotgun (WGS) entry which is preliminary data.</text>
</comment>
<evidence type="ECO:0000256" key="1">
    <source>
        <dbReference type="SAM" id="SignalP"/>
    </source>
</evidence>
<dbReference type="RefSeq" id="WP_163106573.1">
    <property type="nucleotide sequence ID" value="NZ_JAAAWO010000006.1"/>
</dbReference>
<name>A0A6N9TEX4_9ALTE</name>
<feature type="domain" description="Chalcone isomerase" evidence="2">
    <location>
        <begin position="57"/>
        <end position="203"/>
    </location>
</feature>
<reference evidence="3 4" key="1">
    <citation type="submission" date="2020-01" db="EMBL/GenBank/DDBJ databases">
        <title>Genomes of bacteria type strains.</title>
        <authorList>
            <person name="Chen J."/>
            <person name="Zhu S."/>
            <person name="Yang J."/>
        </authorList>
    </citation>
    <scope>NUCLEOTIDE SEQUENCE [LARGE SCALE GENOMIC DNA]</scope>
    <source>
        <strain evidence="3 4">LMG 24078</strain>
    </source>
</reference>
<organism evidence="3 4">
    <name type="scientific">Alteromonas genovensis</name>
    <dbReference type="NCBI Taxonomy" id="471225"/>
    <lineage>
        <taxon>Bacteria</taxon>
        <taxon>Pseudomonadati</taxon>
        <taxon>Pseudomonadota</taxon>
        <taxon>Gammaproteobacteria</taxon>
        <taxon>Alteromonadales</taxon>
        <taxon>Alteromonadaceae</taxon>
        <taxon>Alteromonas/Salinimonas group</taxon>
        <taxon>Alteromonas</taxon>
    </lineage>
</organism>
<feature type="signal peptide" evidence="1">
    <location>
        <begin position="1"/>
        <end position="23"/>
    </location>
</feature>
<dbReference type="Gene3D" id="3.50.70.10">
    <property type="match status" value="1"/>
</dbReference>
<dbReference type="EMBL" id="JAAAWO010000006">
    <property type="protein sequence ID" value="NDW15864.1"/>
    <property type="molecule type" value="Genomic_DNA"/>
</dbReference>
<dbReference type="GO" id="GO:0016872">
    <property type="term" value="F:intramolecular lyase activity"/>
    <property type="evidence" value="ECO:0007669"/>
    <property type="project" value="InterPro"/>
</dbReference>
<dbReference type="AlphaFoldDB" id="A0A6N9TEX4"/>
<dbReference type="InterPro" id="IPR016087">
    <property type="entry name" value="Chalcone_isomerase"/>
</dbReference>